<dbReference type="PROSITE" id="PS51352">
    <property type="entry name" value="THIOREDOXIN_2"/>
    <property type="match status" value="1"/>
</dbReference>
<dbReference type="PANTHER" id="PTHR32234">
    <property type="entry name" value="THIOL:DISULFIDE INTERCHANGE PROTEIN DSBD"/>
    <property type="match status" value="1"/>
</dbReference>
<name>A0A956M249_UNCEI</name>
<dbReference type="PROSITE" id="PS00194">
    <property type="entry name" value="THIOREDOXIN_1"/>
    <property type="match status" value="1"/>
</dbReference>
<dbReference type="InterPro" id="IPR017937">
    <property type="entry name" value="Thioredoxin_CS"/>
</dbReference>
<keyword evidence="1" id="KW-0472">Membrane</keyword>
<feature type="transmembrane region" description="Helical" evidence="1">
    <location>
        <begin position="14"/>
        <end position="36"/>
    </location>
</feature>
<dbReference type="EMBL" id="JAGQHR010000845">
    <property type="protein sequence ID" value="MCA9729796.1"/>
    <property type="molecule type" value="Genomic_DNA"/>
</dbReference>
<evidence type="ECO:0000256" key="1">
    <source>
        <dbReference type="SAM" id="Phobius"/>
    </source>
</evidence>
<keyword evidence="1" id="KW-0812">Transmembrane</keyword>
<feature type="domain" description="Thioredoxin" evidence="2">
    <location>
        <begin position="35"/>
        <end position="170"/>
    </location>
</feature>
<protein>
    <submittedName>
        <fullName evidence="3">Thioredoxin fold domain-containing protein</fullName>
    </submittedName>
</protein>
<feature type="non-terminal residue" evidence="3">
    <location>
        <position position="1"/>
    </location>
</feature>
<organism evidence="3 4">
    <name type="scientific">Eiseniibacteriota bacterium</name>
    <dbReference type="NCBI Taxonomy" id="2212470"/>
    <lineage>
        <taxon>Bacteria</taxon>
        <taxon>Candidatus Eiseniibacteriota</taxon>
    </lineage>
</organism>
<dbReference type="AlphaFoldDB" id="A0A956M249"/>
<dbReference type="InterPro" id="IPR012336">
    <property type="entry name" value="Thioredoxin-like_fold"/>
</dbReference>
<reference evidence="3" key="2">
    <citation type="journal article" date="2021" name="Microbiome">
        <title>Successional dynamics and alternative stable states in a saline activated sludge microbial community over 9 years.</title>
        <authorList>
            <person name="Wang Y."/>
            <person name="Ye J."/>
            <person name="Ju F."/>
            <person name="Liu L."/>
            <person name="Boyd J.A."/>
            <person name="Deng Y."/>
            <person name="Parks D.H."/>
            <person name="Jiang X."/>
            <person name="Yin X."/>
            <person name="Woodcroft B.J."/>
            <person name="Tyson G.W."/>
            <person name="Hugenholtz P."/>
            <person name="Polz M.F."/>
            <person name="Zhang T."/>
        </authorList>
    </citation>
    <scope>NUCLEOTIDE SEQUENCE</scope>
    <source>
        <strain evidence="3">HKST-UBA01</strain>
    </source>
</reference>
<keyword evidence="1" id="KW-1133">Transmembrane helix</keyword>
<evidence type="ECO:0000313" key="3">
    <source>
        <dbReference type="EMBL" id="MCA9729796.1"/>
    </source>
</evidence>
<dbReference type="Proteomes" id="UP000697710">
    <property type="component" value="Unassembled WGS sequence"/>
</dbReference>
<evidence type="ECO:0000313" key="4">
    <source>
        <dbReference type="Proteomes" id="UP000697710"/>
    </source>
</evidence>
<dbReference type="InterPro" id="IPR013766">
    <property type="entry name" value="Thioredoxin_domain"/>
</dbReference>
<dbReference type="InterPro" id="IPR036249">
    <property type="entry name" value="Thioredoxin-like_sf"/>
</dbReference>
<dbReference type="Gene3D" id="3.40.30.10">
    <property type="entry name" value="Glutaredoxin"/>
    <property type="match status" value="1"/>
</dbReference>
<accession>A0A956M249</accession>
<sequence length="170" mass="18335">PEDAEHGLLMRKGFGIAMVLCGGFALLAGLAGVVGISVGAAPGGSLAATGAESGQHPGLEWVMDDVEGHSLAGAEGRPVVMDFYADWCAACKELDHKTWVDDRVRTEADRFVAIKMDFTKQTDETRQKMESYEVKGLPTVIFYDSSGEEVDRFFGFRDADNVLALMQGVQ</sequence>
<proteinExistence type="predicted"/>
<dbReference type="SUPFAM" id="SSF52833">
    <property type="entry name" value="Thioredoxin-like"/>
    <property type="match status" value="1"/>
</dbReference>
<comment type="caution">
    <text evidence="3">The sequence shown here is derived from an EMBL/GenBank/DDBJ whole genome shotgun (WGS) entry which is preliminary data.</text>
</comment>
<dbReference type="PANTHER" id="PTHR32234:SF0">
    <property type="entry name" value="THIOL:DISULFIDE INTERCHANGE PROTEIN DSBD"/>
    <property type="match status" value="1"/>
</dbReference>
<evidence type="ECO:0000259" key="2">
    <source>
        <dbReference type="PROSITE" id="PS51352"/>
    </source>
</evidence>
<reference evidence="3" key="1">
    <citation type="submission" date="2020-04" db="EMBL/GenBank/DDBJ databases">
        <authorList>
            <person name="Zhang T."/>
        </authorList>
    </citation>
    <scope>NUCLEOTIDE SEQUENCE</scope>
    <source>
        <strain evidence="3">HKST-UBA01</strain>
    </source>
</reference>
<dbReference type="Pfam" id="PF13098">
    <property type="entry name" value="Thioredoxin_2"/>
    <property type="match status" value="1"/>
</dbReference>
<gene>
    <name evidence="3" type="ORF">KC729_19085</name>
</gene>
<dbReference type="GO" id="GO:0015035">
    <property type="term" value="F:protein-disulfide reductase activity"/>
    <property type="evidence" value="ECO:0007669"/>
    <property type="project" value="TreeGrafter"/>
</dbReference>
<dbReference type="GO" id="GO:0045454">
    <property type="term" value="P:cell redox homeostasis"/>
    <property type="evidence" value="ECO:0007669"/>
    <property type="project" value="TreeGrafter"/>
</dbReference>